<reference evidence="3" key="2">
    <citation type="submission" date="2020-08" db="EMBL/GenBank/DDBJ databases">
        <title>Plant Genome Project.</title>
        <authorList>
            <person name="Zhang R.-G."/>
        </authorList>
    </citation>
    <scope>NUCLEOTIDE SEQUENCE</scope>
    <source>
        <strain evidence="3">Huo1</strain>
        <tissue evidence="3">Leaf</tissue>
    </source>
</reference>
<keyword evidence="4" id="KW-1185">Reference proteome</keyword>
<keyword evidence="2" id="KW-0325">Glycoprotein</keyword>
<dbReference type="GO" id="GO:0016788">
    <property type="term" value="F:hydrolase activity, acting on ester bonds"/>
    <property type="evidence" value="ECO:0007669"/>
    <property type="project" value="InterPro"/>
</dbReference>
<organism evidence="3">
    <name type="scientific">Salvia splendens</name>
    <name type="common">Scarlet sage</name>
    <dbReference type="NCBI Taxonomy" id="180675"/>
    <lineage>
        <taxon>Eukaryota</taxon>
        <taxon>Viridiplantae</taxon>
        <taxon>Streptophyta</taxon>
        <taxon>Embryophyta</taxon>
        <taxon>Tracheophyta</taxon>
        <taxon>Spermatophyta</taxon>
        <taxon>Magnoliopsida</taxon>
        <taxon>eudicotyledons</taxon>
        <taxon>Gunneridae</taxon>
        <taxon>Pentapetalae</taxon>
        <taxon>asterids</taxon>
        <taxon>lamiids</taxon>
        <taxon>Lamiales</taxon>
        <taxon>Lamiaceae</taxon>
        <taxon>Nepetoideae</taxon>
        <taxon>Mentheae</taxon>
        <taxon>Salviinae</taxon>
        <taxon>Salvia</taxon>
        <taxon>Salvia subgen. Calosphace</taxon>
        <taxon>core Calosphace</taxon>
    </lineage>
</organism>
<dbReference type="PANTHER" id="PTHR22835">
    <property type="entry name" value="ZINC FINGER FYVE DOMAIN CONTAINING PROTEIN"/>
    <property type="match status" value="1"/>
</dbReference>
<gene>
    <name evidence="3" type="ORF">SASPL_114166</name>
</gene>
<dbReference type="InterPro" id="IPR001087">
    <property type="entry name" value="GDSL"/>
</dbReference>
<comment type="similarity">
    <text evidence="1">Belongs to the 'GDSL' lipolytic enzyme family.</text>
</comment>
<evidence type="ECO:0000256" key="1">
    <source>
        <dbReference type="ARBA" id="ARBA00008668"/>
    </source>
</evidence>
<dbReference type="AlphaFoldDB" id="A0A8X9A0F9"/>
<dbReference type="Gene3D" id="3.40.50.1110">
    <property type="entry name" value="SGNH hydrolase"/>
    <property type="match status" value="1"/>
</dbReference>
<dbReference type="Pfam" id="PF00657">
    <property type="entry name" value="Lipase_GDSL"/>
    <property type="match status" value="1"/>
</dbReference>
<evidence type="ECO:0000313" key="4">
    <source>
        <dbReference type="Proteomes" id="UP000298416"/>
    </source>
</evidence>
<accession>A0A8X9A0F9</accession>
<sequence length="141" mass="15936">METALFMFGTIGGNDYNYAFFEGKPIEEVRNMVPQVVNTIMLGVKFTKPKFLTNVSAAYDESRCLKQMNDFAKYHNQQLQQAIHDLQQQSPNATVVYADYYNAYHFLLEHAKSHGLDTEGACCGECVGMMELGCVRIQSDT</sequence>
<reference evidence="3" key="1">
    <citation type="submission" date="2018-01" db="EMBL/GenBank/DDBJ databases">
        <authorList>
            <person name="Mao J.F."/>
        </authorList>
    </citation>
    <scope>NUCLEOTIDE SEQUENCE</scope>
    <source>
        <strain evidence="3">Huo1</strain>
        <tissue evidence="3">Leaf</tissue>
    </source>
</reference>
<dbReference type="PANTHER" id="PTHR22835:SF517">
    <property type="entry name" value="GDSL-LIKE LIPASE_ACYLHYDROLASE FAMILY PROTEIN, EXPRESSED"/>
    <property type="match status" value="1"/>
</dbReference>
<evidence type="ECO:0000313" key="3">
    <source>
        <dbReference type="EMBL" id="KAG6423763.1"/>
    </source>
</evidence>
<evidence type="ECO:0008006" key="5">
    <source>
        <dbReference type="Google" id="ProtNLM"/>
    </source>
</evidence>
<protein>
    <recommendedName>
        <fullName evidence="5">GDSL esterase/lipase</fullName>
    </recommendedName>
</protein>
<name>A0A8X9A0F9_SALSN</name>
<comment type="caution">
    <text evidence="3">The sequence shown here is derived from an EMBL/GenBank/DDBJ whole genome shotgun (WGS) entry which is preliminary data.</text>
</comment>
<dbReference type="InterPro" id="IPR036514">
    <property type="entry name" value="SGNH_hydro_sf"/>
</dbReference>
<proteinExistence type="inferred from homology"/>
<dbReference type="EMBL" id="PNBA02000005">
    <property type="protein sequence ID" value="KAG6423763.1"/>
    <property type="molecule type" value="Genomic_DNA"/>
</dbReference>
<evidence type="ECO:0000256" key="2">
    <source>
        <dbReference type="ARBA" id="ARBA00023180"/>
    </source>
</evidence>
<dbReference type="Proteomes" id="UP000298416">
    <property type="component" value="Unassembled WGS sequence"/>
</dbReference>